<feature type="compositionally biased region" description="Basic and acidic residues" evidence="1">
    <location>
        <begin position="17"/>
        <end position="32"/>
    </location>
</feature>
<comment type="caution">
    <text evidence="2">The sequence shown here is derived from an EMBL/GenBank/DDBJ whole genome shotgun (WGS) entry which is preliminary data.</text>
</comment>
<name>A0AAE1DIK8_9GAST</name>
<sequence>MKNQDDIAQLIAWSAGPHKDEDSHPSAERGSKQEALSDPELIPLVSINTSVNYVWGKPKSWLVDSH</sequence>
<protein>
    <submittedName>
        <fullName evidence="2">Uncharacterized protein</fullName>
    </submittedName>
</protein>
<reference evidence="2" key="1">
    <citation type="journal article" date="2023" name="G3 (Bethesda)">
        <title>A reference genome for the long-term kleptoplast-retaining sea slug Elysia crispata morphotype clarki.</title>
        <authorList>
            <person name="Eastman K.E."/>
            <person name="Pendleton A.L."/>
            <person name="Shaikh M.A."/>
            <person name="Suttiyut T."/>
            <person name="Ogas R."/>
            <person name="Tomko P."/>
            <person name="Gavelis G."/>
            <person name="Widhalm J.R."/>
            <person name="Wisecaver J.H."/>
        </authorList>
    </citation>
    <scope>NUCLEOTIDE SEQUENCE</scope>
    <source>
        <strain evidence="2">ECLA1</strain>
    </source>
</reference>
<accession>A0AAE1DIK8</accession>
<evidence type="ECO:0000313" key="2">
    <source>
        <dbReference type="EMBL" id="KAK3770758.1"/>
    </source>
</evidence>
<keyword evidence="3" id="KW-1185">Reference proteome</keyword>
<dbReference type="AlphaFoldDB" id="A0AAE1DIK8"/>
<proteinExistence type="predicted"/>
<evidence type="ECO:0000313" key="3">
    <source>
        <dbReference type="Proteomes" id="UP001283361"/>
    </source>
</evidence>
<feature type="region of interest" description="Disordered" evidence="1">
    <location>
        <begin position="13"/>
        <end position="39"/>
    </location>
</feature>
<gene>
    <name evidence="2" type="ORF">RRG08_036360</name>
</gene>
<organism evidence="2 3">
    <name type="scientific">Elysia crispata</name>
    <name type="common">lettuce slug</name>
    <dbReference type="NCBI Taxonomy" id="231223"/>
    <lineage>
        <taxon>Eukaryota</taxon>
        <taxon>Metazoa</taxon>
        <taxon>Spiralia</taxon>
        <taxon>Lophotrochozoa</taxon>
        <taxon>Mollusca</taxon>
        <taxon>Gastropoda</taxon>
        <taxon>Heterobranchia</taxon>
        <taxon>Euthyneura</taxon>
        <taxon>Panpulmonata</taxon>
        <taxon>Sacoglossa</taxon>
        <taxon>Placobranchoidea</taxon>
        <taxon>Plakobranchidae</taxon>
        <taxon>Elysia</taxon>
    </lineage>
</organism>
<dbReference type="EMBL" id="JAWDGP010003786">
    <property type="protein sequence ID" value="KAK3770758.1"/>
    <property type="molecule type" value="Genomic_DNA"/>
</dbReference>
<evidence type="ECO:0000256" key="1">
    <source>
        <dbReference type="SAM" id="MobiDB-lite"/>
    </source>
</evidence>
<dbReference type="Proteomes" id="UP001283361">
    <property type="component" value="Unassembled WGS sequence"/>
</dbReference>